<dbReference type="Proteomes" id="UP000046395">
    <property type="component" value="Unassembled WGS sequence"/>
</dbReference>
<name>A0A5S6QV82_TRIMR</name>
<dbReference type="InterPro" id="IPR018097">
    <property type="entry name" value="EGF_Ca-bd_CS"/>
</dbReference>
<dbReference type="GO" id="GO:0005112">
    <property type="term" value="F:Notch binding"/>
    <property type="evidence" value="ECO:0007669"/>
    <property type="project" value="TreeGrafter"/>
</dbReference>
<dbReference type="SUPFAM" id="SSF57184">
    <property type="entry name" value="Growth factor receptor domain"/>
    <property type="match status" value="2"/>
</dbReference>
<dbReference type="PROSITE" id="PS01186">
    <property type="entry name" value="EGF_2"/>
    <property type="match status" value="7"/>
</dbReference>
<keyword evidence="11" id="KW-1185">Reference proteome</keyword>
<dbReference type="InterPro" id="IPR049883">
    <property type="entry name" value="NOTCH1_EGF-like"/>
</dbReference>
<feature type="disulfide bond" evidence="6">
    <location>
        <begin position="497"/>
        <end position="506"/>
    </location>
</feature>
<dbReference type="PROSITE" id="PS00022">
    <property type="entry name" value="EGF_1"/>
    <property type="match status" value="10"/>
</dbReference>
<feature type="domain" description="EGF-like" evidence="9">
    <location>
        <begin position="270"/>
        <end position="307"/>
    </location>
</feature>
<comment type="caution">
    <text evidence="7">Lacks conserved residue(s) required for the propagation of feature annotation.</text>
</comment>
<dbReference type="Pfam" id="PF12661">
    <property type="entry name" value="hEGF"/>
    <property type="match status" value="1"/>
</dbReference>
<evidence type="ECO:0000259" key="10">
    <source>
        <dbReference type="PROSITE" id="PS50287"/>
    </source>
</evidence>
<dbReference type="InterPro" id="IPR000152">
    <property type="entry name" value="EGF-type_Asp/Asn_hydroxyl_site"/>
</dbReference>
<dbReference type="PROSITE" id="PS50026">
    <property type="entry name" value="EGF_3"/>
    <property type="match status" value="10"/>
</dbReference>
<dbReference type="InterPro" id="IPR013032">
    <property type="entry name" value="EGF-like_CS"/>
</dbReference>
<dbReference type="PROSITE" id="PS50287">
    <property type="entry name" value="SRCR_2"/>
    <property type="match status" value="1"/>
</dbReference>
<protein>
    <submittedName>
        <fullName evidence="12">Delta-like protein</fullName>
    </submittedName>
</protein>
<accession>A0A5S6QV82</accession>
<evidence type="ECO:0000256" key="3">
    <source>
        <dbReference type="ARBA" id="ARBA00022737"/>
    </source>
</evidence>
<keyword evidence="8" id="KW-1133">Transmembrane helix</keyword>
<feature type="domain" description="EGF-like" evidence="9">
    <location>
        <begin position="348"/>
        <end position="386"/>
    </location>
</feature>
<dbReference type="SUPFAM" id="SSF57196">
    <property type="entry name" value="EGF/Laminin"/>
    <property type="match status" value="4"/>
</dbReference>
<feature type="disulfide bond" evidence="6">
    <location>
        <begin position="434"/>
        <end position="444"/>
    </location>
</feature>
<feature type="disulfide bond" evidence="6">
    <location>
        <begin position="513"/>
        <end position="523"/>
    </location>
</feature>
<feature type="disulfide bond" evidence="6">
    <location>
        <begin position="376"/>
        <end position="385"/>
    </location>
</feature>
<dbReference type="SMART" id="SM00181">
    <property type="entry name" value="EGF"/>
    <property type="match status" value="10"/>
</dbReference>
<keyword evidence="8" id="KW-0472">Membrane</keyword>
<feature type="domain" description="EGF-like" evidence="9">
    <location>
        <begin position="469"/>
        <end position="507"/>
    </location>
</feature>
<dbReference type="GO" id="GO:0007219">
    <property type="term" value="P:Notch signaling pathway"/>
    <property type="evidence" value="ECO:0007669"/>
    <property type="project" value="TreeGrafter"/>
</dbReference>
<evidence type="ECO:0000313" key="12">
    <source>
        <dbReference type="WBParaSite" id="TMUE_3000011033.1"/>
    </source>
</evidence>
<dbReference type="PROSITE" id="PS00010">
    <property type="entry name" value="ASX_HYDROXYL"/>
    <property type="match status" value="6"/>
</dbReference>
<dbReference type="WBParaSite" id="TMUE_3000011033.1">
    <property type="protein sequence ID" value="TMUE_3000011033.1"/>
    <property type="gene ID" value="WBGene00301134"/>
</dbReference>
<evidence type="ECO:0000256" key="2">
    <source>
        <dbReference type="ARBA" id="ARBA00022729"/>
    </source>
</evidence>
<dbReference type="SMART" id="SM00179">
    <property type="entry name" value="EGF_CA"/>
    <property type="match status" value="8"/>
</dbReference>
<sequence length="715" mass="79286">MTSETIKKKISIMDTCVIQSVFIVVILVKVSTAETTACPHYGQCTIEIDNNTCLFMSLQPQMLFDNSVCAEVPNGTLHAFMLPAGATYYFHPPTLFYPHPGYCSYFERAKYGGFRTHKYRNAWLIVGVQTESRSSNEEIIRLDLQHAVTKEEQFIRYRKTETTFEPIGNHTVIANYTVMKEVYARNPSKENPLAILVYLRDDMRPQHEWQHVRTLKELAATDEEDRKTTISRATCVFPSLRVLCKSFDDTWGIGYCTCPTGYYGKLCHKEINECGAIGAFCIHGLCRNTPGSYYCICNRGWQGTDCDEDINECNFPNTCGSKGTCENLEGDFRCHCAAGLTGKHCDADVEECLHQPNPCEPGGKCIDTFGSFMCVCSPGWTGLLCNEDVNECVSADKATLCRNGGTCVNVKGSYKCECDKKWTGAKCGEPVDLCEQLNCGNGLCVAKKNRNEVECQCYPGWTGEKCTIDRDECIENEKLCLNNGICVDKKGNYSCMCAPGYTGKDCGIDINECKNIECVNGYCVDMVNDCKCECFHGWTGTNCTSKLDPCDSPFFECINGSCVLEVDLPRCLCPPGHTGTFCEISLSACQFYPCKNGGTCVDLGLNYECICERPFRGLDCSIVLRPCTPSRCVGAATCIVDYSVPGGFRCKCPKGFYGYLCAIPYGLVIRSSALPARENAVELAIALILVLAFNSEAVWVPWVSLFVGNHYVMFT</sequence>
<keyword evidence="2" id="KW-0732">Signal</keyword>
<feature type="domain" description="EGF-like" evidence="9">
    <location>
        <begin position="509"/>
        <end position="544"/>
    </location>
</feature>
<feature type="disulfide bond" evidence="6">
    <location>
        <begin position="418"/>
        <end position="427"/>
    </location>
</feature>
<evidence type="ECO:0000259" key="9">
    <source>
        <dbReference type="PROSITE" id="PS50026"/>
    </source>
</evidence>
<dbReference type="FunFam" id="2.10.25.10:FF:000125">
    <property type="entry name" value="Neurogenic locus notch protein-like"/>
    <property type="match status" value="2"/>
</dbReference>
<dbReference type="InterPro" id="IPR001190">
    <property type="entry name" value="SRCR"/>
</dbReference>
<feature type="transmembrane region" description="Helical" evidence="8">
    <location>
        <begin position="683"/>
        <end position="707"/>
    </location>
</feature>
<dbReference type="PANTHER" id="PTHR12916:SF13">
    <property type="entry name" value="SUSHI, VON WILLEBRAND FACTOR TYPE A, EGF AND PENTRAXIN DOMAIN-CONTAINING PROTEIN 1-LIKE"/>
    <property type="match status" value="1"/>
</dbReference>
<dbReference type="Pfam" id="PF00008">
    <property type="entry name" value="EGF"/>
    <property type="match status" value="2"/>
</dbReference>
<feature type="disulfide bond" evidence="6">
    <location>
        <begin position="652"/>
        <end position="661"/>
    </location>
</feature>
<dbReference type="InterPro" id="IPR000742">
    <property type="entry name" value="EGF"/>
</dbReference>
<keyword evidence="4 6" id="KW-1015">Disulfide bond</keyword>
<reference evidence="12" key="1">
    <citation type="submission" date="2019-12" db="UniProtKB">
        <authorList>
            <consortium name="WormBaseParasite"/>
        </authorList>
    </citation>
    <scope>IDENTIFICATION</scope>
</reference>
<feature type="domain" description="EGF-like" evidence="9">
    <location>
        <begin position="585"/>
        <end position="621"/>
    </location>
</feature>
<evidence type="ECO:0000256" key="6">
    <source>
        <dbReference type="PROSITE-ProRule" id="PRU00076"/>
    </source>
</evidence>
<keyword evidence="5" id="KW-0325">Glycoprotein</keyword>
<dbReference type="GO" id="GO:0016020">
    <property type="term" value="C:membrane"/>
    <property type="evidence" value="ECO:0007669"/>
    <property type="project" value="InterPro"/>
</dbReference>
<evidence type="ECO:0000256" key="1">
    <source>
        <dbReference type="ARBA" id="ARBA00022536"/>
    </source>
</evidence>
<keyword evidence="1 6" id="KW-0245">EGF-like domain</keyword>
<evidence type="ECO:0000256" key="5">
    <source>
        <dbReference type="ARBA" id="ARBA00023180"/>
    </source>
</evidence>
<feature type="disulfide bond" evidence="6">
    <location>
        <begin position="336"/>
        <end position="345"/>
    </location>
</feature>
<feature type="disulfide bond" evidence="6">
    <location>
        <begin position="611"/>
        <end position="620"/>
    </location>
</feature>
<dbReference type="CDD" id="cd00054">
    <property type="entry name" value="EGF_CA"/>
    <property type="match status" value="7"/>
</dbReference>
<feature type="disulfide bond" evidence="6">
    <location>
        <begin position="534"/>
        <end position="543"/>
    </location>
</feature>
<dbReference type="Gene3D" id="2.10.25.10">
    <property type="entry name" value="Laminin"/>
    <property type="match status" value="10"/>
</dbReference>
<evidence type="ECO:0000256" key="7">
    <source>
        <dbReference type="PROSITE-ProRule" id="PRU00196"/>
    </source>
</evidence>
<feature type="disulfide bond" evidence="6">
    <location>
        <begin position="297"/>
        <end position="306"/>
    </location>
</feature>
<dbReference type="InterPro" id="IPR009030">
    <property type="entry name" value="Growth_fac_rcpt_cys_sf"/>
</dbReference>
<dbReference type="InterPro" id="IPR001881">
    <property type="entry name" value="EGF-like_Ca-bd_dom"/>
</dbReference>
<dbReference type="AlphaFoldDB" id="A0A5S6QV82"/>
<feature type="disulfide bond" evidence="6">
    <location>
        <begin position="457"/>
        <end position="466"/>
    </location>
</feature>
<dbReference type="FunFam" id="2.10.25.10:FF:000173">
    <property type="entry name" value="Neurogenic locus notch protein 2"/>
    <property type="match status" value="1"/>
</dbReference>
<feature type="domain" description="EGF-like" evidence="9">
    <location>
        <begin position="623"/>
        <end position="662"/>
    </location>
</feature>
<dbReference type="PANTHER" id="PTHR12916">
    <property type="entry name" value="CYTOCHROME C OXIDASE POLYPEPTIDE VIC-2"/>
    <property type="match status" value="1"/>
</dbReference>
<feature type="domain" description="EGF-like" evidence="9">
    <location>
        <begin position="546"/>
        <end position="583"/>
    </location>
</feature>
<feature type="domain" description="EGF-like" evidence="9">
    <location>
        <begin position="388"/>
        <end position="428"/>
    </location>
</feature>
<dbReference type="Pfam" id="PF07645">
    <property type="entry name" value="EGF_CA"/>
    <property type="match status" value="4"/>
</dbReference>
<feature type="transmembrane region" description="Helical" evidence="8">
    <location>
        <begin position="656"/>
        <end position="676"/>
    </location>
</feature>
<feature type="domain" description="EGF-like" evidence="9">
    <location>
        <begin position="309"/>
        <end position="346"/>
    </location>
</feature>
<dbReference type="STRING" id="70415.A0A5S6QV82"/>
<evidence type="ECO:0000313" key="11">
    <source>
        <dbReference type="Proteomes" id="UP000046395"/>
    </source>
</evidence>
<feature type="domain" description="EGF-like" evidence="9">
    <location>
        <begin position="430"/>
        <end position="467"/>
    </location>
</feature>
<feature type="disulfide bond" evidence="6">
    <location>
        <begin position="573"/>
        <end position="582"/>
    </location>
</feature>
<feature type="domain" description="SRCR" evidence="10">
    <location>
        <begin position="403"/>
        <end position="519"/>
    </location>
</feature>
<evidence type="ECO:0000256" key="4">
    <source>
        <dbReference type="ARBA" id="ARBA00023157"/>
    </source>
</evidence>
<organism evidence="11 12">
    <name type="scientific">Trichuris muris</name>
    <name type="common">Mouse whipworm</name>
    <dbReference type="NCBI Taxonomy" id="70415"/>
    <lineage>
        <taxon>Eukaryota</taxon>
        <taxon>Metazoa</taxon>
        <taxon>Ecdysozoa</taxon>
        <taxon>Nematoda</taxon>
        <taxon>Enoplea</taxon>
        <taxon>Dorylaimia</taxon>
        <taxon>Trichinellida</taxon>
        <taxon>Trichuridae</taxon>
        <taxon>Trichuris</taxon>
    </lineage>
</organism>
<keyword evidence="8" id="KW-0812">Transmembrane</keyword>
<proteinExistence type="predicted"/>
<keyword evidence="3" id="KW-0677">Repeat</keyword>
<dbReference type="PROSITE" id="PS01187">
    <property type="entry name" value="EGF_CA"/>
    <property type="match status" value="2"/>
</dbReference>
<dbReference type="GO" id="GO:0005509">
    <property type="term" value="F:calcium ion binding"/>
    <property type="evidence" value="ECO:0007669"/>
    <property type="project" value="InterPro"/>
</dbReference>
<evidence type="ECO:0000256" key="8">
    <source>
        <dbReference type="SAM" id="Phobius"/>
    </source>
</evidence>